<feature type="region of interest" description="Disordered" evidence="1">
    <location>
        <begin position="233"/>
        <end position="260"/>
    </location>
</feature>
<organism evidence="2">
    <name type="scientific">Lotharella oceanica</name>
    <dbReference type="NCBI Taxonomy" id="641309"/>
    <lineage>
        <taxon>Eukaryota</taxon>
        <taxon>Sar</taxon>
        <taxon>Rhizaria</taxon>
        <taxon>Cercozoa</taxon>
        <taxon>Chlorarachniophyceae</taxon>
        <taxon>Lotharella</taxon>
    </lineage>
</organism>
<reference evidence="2" key="1">
    <citation type="submission" date="2021-01" db="EMBL/GenBank/DDBJ databases">
        <authorList>
            <person name="Corre E."/>
            <person name="Pelletier E."/>
            <person name="Niang G."/>
            <person name="Scheremetjew M."/>
            <person name="Finn R."/>
            <person name="Kale V."/>
            <person name="Holt S."/>
            <person name="Cochrane G."/>
            <person name="Meng A."/>
            <person name="Brown T."/>
            <person name="Cohen L."/>
        </authorList>
    </citation>
    <scope>NUCLEOTIDE SEQUENCE</scope>
    <source>
        <strain evidence="2">CCMP622</strain>
    </source>
</reference>
<evidence type="ECO:0000256" key="1">
    <source>
        <dbReference type="SAM" id="MobiDB-lite"/>
    </source>
</evidence>
<proteinExistence type="predicted"/>
<gene>
    <name evidence="2" type="ORF">LSP00402_LOCUS5487</name>
</gene>
<sequence>MGCASSVRQNKLVRGTQEVETWASWEVKCPEEELAKSLPPPPMKEHTRIRKKMKGIAFEGLCVKIETVGVDVECESADVFNAVIRIGWVPTYKPAKPLRIINEPGTMGGLLYQEQNEKSFLKWQVGESWPIPTGTPLLKIEMDIGKATLETTVTAHEIFMALYNRATRWEHILSGLRFGEITKEAEIPKSVDIIGPRPSITIRALIQGLQKLDFLLEPAILEQQHKLIGAKKLREKRKREEEEEEKRQRDESERIRNELKSRDKKRQTVLSRVREKLRSIDSVQKLGILHAIFGEWMYTGSEKKVPFLEDSEAKLIVLRPLNNEFLSTLQLVKALLPADTEEKQAQLKQHWSLLHAWNRKCSLRDSIEPFKKVLELFLNDFKDDGLFLQMARECNPCDGPVYDYLDSFIYTKKEEADMQWALDMKSFEGAVERIGIFKSVLGRCAKHWKSEHTRDMKSAIDFCSVAVEGVEVALRHTRARSAEREDAERVKEALWQALTEFIVDVYTWSDDDETKTVNGIMQCRKSQLLVEGIGRNSDRIRMRGRDLQCLKDSYAQTEGKWYFKGAKAWRCKWNIS</sequence>
<protein>
    <submittedName>
        <fullName evidence="2">Uncharacterized protein</fullName>
    </submittedName>
</protein>
<accession>A0A7S2XA96</accession>
<evidence type="ECO:0000313" key="2">
    <source>
        <dbReference type="EMBL" id="CAD9754985.1"/>
    </source>
</evidence>
<feature type="compositionally biased region" description="Basic and acidic residues" evidence="1">
    <location>
        <begin position="245"/>
        <end position="260"/>
    </location>
</feature>
<name>A0A7S2XA96_9EUKA</name>
<dbReference type="AlphaFoldDB" id="A0A7S2XA96"/>
<dbReference type="EMBL" id="HBHP01008790">
    <property type="protein sequence ID" value="CAD9754985.1"/>
    <property type="molecule type" value="Transcribed_RNA"/>
</dbReference>